<feature type="transmembrane region" description="Helical" evidence="1">
    <location>
        <begin position="20"/>
        <end position="39"/>
    </location>
</feature>
<name>A0ABT1WBL9_9PROT</name>
<comment type="caution">
    <text evidence="2">The sequence shown here is derived from an EMBL/GenBank/DDBJ whole genome shotgun (WGS) entry which is preliminary data.</text>
</comment>
<protein>
    <submittedName>
        <fullName evidence="2">DUF2628 domain-containing protein</fullName>
    </submittedName>
</protein>
<sequence length="125" mass="13671">MRVYAPWFPPPGANPSRPPVMVRESFSVWGLVFGWLVFLRRGSWLCALLACAATVLAMLAARHVGGGWSLLLVVHVAIGAFAADWRGWEMKQGGWSQGPLVSGLDRGHALVRLLDKRPELVSRPG</sequence>
<dbReference type="RefSeq" id="WP_422864996.1">
    <property type="nucleotide sequence ID" value="NZ_JAMSKV010000013.1"/>
</dbReference>
<proteinExistence type="predicted"/>
<evidence type="ECO:0000256" key="1">
    <source>
        <dbReference type="SAM" id="Phobius"/>
    </source>
</evidence>
<keyword evidence="1" id="KW-0472">Membrane</keyword>
<dbReference type="Proteomes" id="UP001524587">
    <property type="component" value="Unassembled WGS sequence"/>
</dbReference>
<reference evidence="2 3" key="1">
    <citation type="submission" date="2022-06" db="EMBL/GenBank/DDBJ databases">
        <title>Endosaccharibacter gen. nov., sp. nov., endophytic bacteria isolated from sugarcane.</title>
        <authorList>
            <person name="Pitiwittayakul N."/>
            <person name="Yukphan P."/>
            <person name="Charoenyingcharoen P."/>
            <person name="Tanasupawat S."/>
        </authorList>
    </citation>
    <scope>NUCLEOTIDE SEQUENCE [LARGE SCALE GENOMIC DNA]</scope>
    <source>
        <strain evidence="2 3">KSS8</strain>
    </source>
</reference>
<organism evidence="2 3">
    <name type="scientific">Endosaccharibacter trunci</name>
    <dbReference type="NCBI Taxonomy" id="2812733"/>
    <lineage>
        <taxon>Bacteria</taxon>
        <taxon>Pseudomonadati</taxon>
        <taxon>Pseudomonadota</taxon>
        <taxon>Alphaproteobacteria</taxon>
        <taxon>Acetobacterales</taxon>
        <taxon>Acetobacteraceae</taxon>
        <taxon>Endosaccharibacter</taxon>
    </lineage>
</organism>
<gene>
    <name evidence="2" type="ORF">NFI95_13780</name>
</gene>
<evidence type="ECO:0000313" key="2">
    <source>
        <dbReference type="EMBL" id="MCQ8279511.1"/>
    </source>
</evidence>
<evidence type="ECO:0000313" key="3">
    <source>
        <dbReference type="Proteomes" id="UP001524587"/>
    </source>
</evidence>
<keyword evidence="1" id="KW-1133">Transmembrane helix</keyword>
<feature type="transmembrane region" description="Helical" evidence="1">
    <location>
        <begin position="67"/>
        <end position="85"/>
    </location>
</feature>
<accession>A0ABT1WBL9</accession>
<keyword evidence="3" id="KW-1185">Reference proteome</keyword>
<dbReference type="EMBL" id="JAMSKV010000013">
    <property type="protein sequence ID" value="MCQ8279511.1"/>
    <property type="molecule type" value="Genomic_DNA"/>
</dbReference>
<keyword evidence="1" id="KW-0812">Transmembrane</keyword>
<feature type="transmembrane region" description="Helical" evidence="1">
    <location>
        <begin position="44"/>
        <end position="61"/>
    </location>
</feature>